<reference evidence="2" key="1">
    <citation type="journal article" date="2019" name="Sci. Rep.">
        <title>Draft genome of Tanacetum cinerariifolium, the natural source of mosquito coil.</title>
        <authorList>
            <person name="Yamashiro T."/>
            <person name="Shiraishi A."/>
            <person name="Satake H."/>
            <person name="Nakayama K."/>
        </authorList>
    </citation>
    <scope>NUCLEOTIDE SEQUENCE</scope>
</reference>
<dbReference type="EMBL" id="BKCJ010002419">
    <property type="protein sequence ID" value="GEU48427.1"/>
    <property type="molecule type" value="Genomic_DNA"/>
</dbReference>
<dbReference type="Gene3D" id="3.30.420.10">
    <property type="entry name" value="Ribonuclease H-like superfamily/Ribonuclease H"/>
    <property type="match status" value="1"/>
</dbReference>
<dbReference type="GO" id="GO:0015074">
    <property type="term" value="P:DNA integration"/>
    <property type="evidence" value="ECO:0007669"/>
    <property type="project" value="InterPro"/>
</dbReference>
<accession>A0A6L2KI72</accession>
<evidence type="ECO:0000259" key="1">
    <source>
        <dbReference type="PROSITE" id="PS50994"/>
    </source>
</evidence>
<dbReference type="InterPro" id="IPR043128">
    <property type="entry name" value="Rev_trsase/Diguanyl_cyclase"/>
</dbReference>
<dbReference type="PANTHER" id="PTHR47266">
    <property type="entry name" value="ENDONUCLEASE-RELATED"/>
    <property type="match status" value="1"/>
</dbReference>
<dbReference type="SUPFAM" id="SSF53098">
    <property type="entry name" value="Ribonuclease H-like"/>
    <property type="match status" value="1"/>
</dbReference>
<dbReference type="InterPro" id="IPR001584">
    <property type="entry name" value="Integrase_cat-core"/>
</dbReference>
<dbReference type="InterPro" id="IPR012337">
    <property type="entry name" value="RNaseH-like_sf"/>
</dbReference>
<protein>
    <submittedName>
        <fullName evidence="2">Reverse transcriptase domain-containing protein</fullName>
    </submittedName>
</protein>
<dbReference type="GO" id="GO:0003964">
    <property type="term" value="F:RNA-directed DNA polymerase activity"/>
    <property type="evidence" value="ECO:0007669"/>
    <property type="project" value="UniProtKB-KW"/>
</dbReference>
<sequence>MEVFIDDFLIFGDSFSSCLSHLDTMLQRFIQDFSKIARPMNHLLEKDTPFLFSKDCIDAFETLKKKLTEAPILVIPDWNLPFKLMCVHGEETYDILKACHEGPTGGHHGANLTAKKVFDAGSFWHTIYKDANDLVKSCDSCQRQGKISQIDEMPQKVIQVCEIFDVWEAKALPTNDARVVVKFSKSLFTRFRTPRAIISDRGTHFCNDKFSKVLSKYVVTHRLSTAYYPQTSGQVEVSNRGLKRILERTVRENCASWSEKLDDALWAFRTAYKTPIGCTPYKLVYGKSCHLPIELEHKAY</sequence>
<dbReference type="InterPro" id="IPR036397">
    <property type="entry name" value="RNaseH_sf"/>
</dbReference>
<feature type="domain" description="Integrase catalytic" evidence="1">
    <location>
        <begin position="179"/>
        <end position="288"/>
    </location>
</feature>
<dbReference type="SUPFAM" id="SSF56672">
    <property type="entry name" value="DNA/RNA polymerases"/>
    <property type="match status" value="1"/>
</dbReference>
<keyword evidence="2" id="KW-0548">Nucleotidyltransferase</keyword>
<keyword evidence="2" id="KW-0808">Transferase</keyword>
<organism evidence="2">
    <name type="scientific">Tanacetum cinerariifolium</name>
    <name type="common">Dalmatian daisy</name>
    <name type="synonym">Chrysanthemum cinerariifolium</name>
    <dbReference type="NCBI Taxonomy" id="118510"/>
    <lineage>
        <taxon>Eukaryota</taxon>
        <taxon>Viridiplantae</taxon>
        <taxon>Streptophyta</taxon>
        <taxon>Embryophyta</taxon>
        <taxon>Tracheophyta</taxon>
        <taxon>Spermatophyta</taxon>
        <taxon>Magnoliopsida</taxon>
        <taxon>eudicotyledons</taxon>
        <taxon>Gunneridae</taxon>
        <taxon>Pentapetalae</taxon>
        <taxon>asterids</taxon>
        <taxon>campanulids</taxon>
        <taxon>Asterales</taxon>
        <taxon>Asteraceae</taxon>
        <taxon>Asteroideae</taxon>
        <taxon>Anthemideae</taxon>
        <taxon>Anthemidinae</taxon>
        <taxon>Tanacetum</taxon>
    </lineage>
</organism>
<dbReference type="InterPro" id="IPR052160">
    <property type="entry name" value="Gypsy_RT_Integrase-like"/>
</dbReference>
<dbReference type="AlphaFoldDB" id="A0A6L2KI72"/>
<dbReference type="Pfam" id="PF17921">
    <property type="entry name" value="Integrase_H2C2"/>
    <property type="match status" value="1"/>
</dbReference>
<dbReference type="GO" id="GO:0003676">
    <property type="term" value="F:nucleic acid binding"/>
    <property type="evidence" value="ECO:0007669"/>
    <property type="project" value="InterPro"/>
</dbReference>
<dbReference type="Gene3D" id="3.30.70.270">
    <property type="match status" value="1"/>
</dbReference>
<keyword evidence="2" id="KW-0695">RNA-directed DNA polymerase</keyword>
<name>A0A6L2KI72_TANCI</name>
<proteinExistence type="predicted"/>
<dbReference type="InterPro" id="IPR041588">
    <property type="entry name" value="Integrase_H2C2"/>
</dbReference>
<comment type="caution">
    <text evidence="2">The sequence shown here is derived from an EMBL/GenBank/DDBJ whole genome shotgun (WGS) entry which is preliminary data.</text>
</comment>
<evidence type="ECO:0000313" key="2">
    <source>
        <dbReference type="EMBL" id="GEU48427.1"/>
    </source>
</evidence>
<dbReference type="PROSITE" id="PS50994">
    <property type="entry name" value="INTEGRASE"/>
    <property type="match status" value="1"/>
</dbReference>
<dbReference type="InterPro" id="IPR043502">
    <property type="entry name" value="DNA/RNA_pol_sf"/>
</dbReference>
<gene>
    <name evidence="2" type="ORF">Tci_020405</name>
</gene>